<proteinExistence type="predicted"/>
<dbReference type="InterPro" id="IPR011059">
    <property type="entry name" value="Metal-dep_hydrolase_composite"/>
</dbReference>
<protein>
    <submittedName>
        <fullName evidence="4">Imidazolonepropionase and related amidohydrolases</fullName>
    </submittedName>
</protein>
<reference evidence="4" key="1">
    <citation type="journal article" date="2011" name="Environ. Microbiol.">
        <title>Time-series analyses of Monterey Bay coastal microbial picoplankton using a 'genome proxy' microarray.</title>
        <authorList>
            <person name="Rich V.I."/>
            <person name="Pham V.D."/>
            <person name="Eppley J."/>
            <person name="Shi Y."/>
            <person name="DeLong E.F."/>
        </authorList>
    </citation>
    <scope>NUCLEOTIDE SEQUENCE</scope>
</reference>
<dbReference type="AlphaFoldDB" id="E0XP86"/>
<dbReference type="InterPro" id="IPR006680">
    <property type="entry name" value="Amidohydro-rel"/>
</dbReference>
<comment type="cofactor">
    <cofactor evidence="1">
        <name>Zn(2+)</name>
        <dbReference type="ChEBI" id="CHEBI:29105"/>
    </cofactor>
</comment>
<dbReference type="SUPFAM" id="SSF51338">
    <property type="entry name" value="Composite domain of metallo-dependent hydrolases"/>
    <property type="match status" value="1"/>
</dbReference>
<keyword evidence="4" id="KW-0378">Hydrolase</keyword>
<organism evidence="4">
    <name type="scientific">uncultured bacterium HF0010_16H03</name>
    <dbReference type="NCBI Taxonomy" id="710811"/>
    <lineage>
        <taxon>Bacteria</taxon>
        <taxon>environmental samples</taxon>
    </lineage>
</organism>
<dbReference type="GO" id="GO:0016812">
    <property type="term" value="F:hydrolase activity, acting on carbon-nitrogen (but not peptide) bonds, in cyclic amides"/>
    <property type="evidence" value="ECO:0007669"/>
    <property type="project" value="TreeGrafter"/>
</dbReference>
<dbReference type="EMBL" id="GU474833">
    <property type="protein sequence ID" value="ADI16227.1"/>
    <property type="molecule type" value="Genomic_DNA"/>
</dbReference>
<keyword evidence="2" id="KW-0732">Signal</keyword>
<feature type="domain" description="Amidohydrolase-related" evidence="3">
    <location>
        <begin position="284"/>
        <end position="396"/>
    </location>
</feature>
<name>E0XP86_9BACT</name>
<dbReference type="InterPro" id="IPR032466">
    <property type="entry name" value="Metal_Hydrolase"/>
</dbReference>
<feature type="signal peptide" evidence="2">
    <location>
        <begin position="1"/>
        <end position="22"/>
    </location>
</feature>
<dbReference type="Gene3D" id="2.30.40.10">
    <property type="entry name" value="Urease, subunit C, domain 1"/>
    <property type="match status" value="1"/>
</dbReference>
<dbReference type="PANTHER" id="PTHR11647:SF1">
    <property type="entry name" value="COLLAPSIN RESPONSE MEDIATOR PROTEIN"/>
    <property type="match status" value="1"/>
</dbReference>
<evidence type="ECO:0000256" key="1">
    <source>
        <dbReference type="ARBA" id="ARBA00001947"/>
    </source>
</evidence>
<dbReference type="InterPro" id="IPR050378">
    <property type="entry name" value="Metallo-dep_Hydrolases_sf"/>
</dbReference>
<accession>E0XP86</accession>
<dbReference type="GO" id="GO:0005829">
    <property type="term" value="C:cytosol"/>
    <property type="evidence" value="ECO:0007669"/>
    <property type="project" value="TreeGrafter"/>
</dbReference>
<dbReference type="Pfam" id="PF01979">
    <property type="entry name" value="Amidohydro_1"/>
    <property type="match status" value="1"/>
</dbReference>
<evidence type="ECO:0000256" key="2">
    <source>
        <dbReference type="SAM" id="SignalP"/>
    </source>
</evidence>
<evidence type="ECO:0000259" key="3">
    <source>
        <dbReference type="Pfam" id="PF01979"/>
    </source>
</evidence>
<dbReference type="Gene3D" id="3.20.20.140">
    <property type="entry name" value="Metal-dependent hydrolases"/>
    <property type="match status" value="1"/>
</dbReference>
<sequence length="424" mass="46516">MIKYKILLVLSLIFFNSSFLEAKSTVIKNATIFDGIDDSSYNGHILIEDGYIKKISKSSMIQGDKVIDVKGKIVTPGLIAPDTEIGIVEIGALSVTRDDESNIYDIGFSIHSAFNPNSTLIPWNRSNGITSAITLPRNTSSPIGGLGSFFILDSKMNINSNADMVLIGRLGGSGSSSRAEILSLMDDILSFGSSLSKKDIGSDLTIDEIIESSSIASYLDLKTRDVKTLFRLFEENLPLIIKSHRASDIINLINLKKKYDLNLIIMGAQEASLVVDEIAQNDIPLIINPINNIPNSFDELASNINLAQRLEKEGITMMFNVSRDHNYHLIRQGAGVAVANGLSYGSAIKALTSNAAKVFNIDKRGSIKVGNHADIVIWEADPLEPSSMPEKVFIDGIETDLTTRSTRLRDRYTKNLDKPNTYRN</sequence>
<dbReference type="SUPFAM" id="SSF51556">
    <property type="entry name" value="Metallo-dependent hydrolases"/>
    <property type="match status" value="1"/>
</dbReference>
<dbReference type="PANTHER" id="PTHR11647">
    <property type="entry name" value="HYDRANTOINASE/DIHYDROPYRIMIDINASE FAMILY MEMBER"/>
    <property type="match status" value="1"/>
</dbReference>
<feature type="chain" id="PRO_5003143103" evidence="2">
    <location>
        <begin position="23"/>
        <end position="424"/>
    </location>
</feature>
<evidence type="ECO:0000313" key="4">
    <source>
        <dbReference type="EMBL" id="ADI16227.1"/>
    </source>
</evidence>